<dbReference type="PROSITE" id="PS50096">
    <property type="entry name" value="IQ"/>
    <property type="match status" value="1"/>
</dbReference>
<comment type="caution">
    <text evidence="2">The sequence shown here is derived from an EMBL/GenBank/DDBJ whole genome shotgun (WGS) entry which is preliminary data.</text>
</comment>
<evidence type="ECO:0000256" key="1">
    <source>
        <dbReference type="SAM" id="Phobius"/>
    </source>
</evidence>
<evidence type="ECO:0008006" key="4">
    <source>
        <dbReference type="Google" id="ProtNLM"/>
    </source>
</evidence>
<keyword evidence="1" id="KW-0812">Transmembrane</keyword>
<dbReference type="SUPFAM" id="SSF52200">
    <property type="entry name" value="Toll/Interleukin receptor TIR domain"/>
    <property type="match status" value="1"/>
</dbReference>
<protein>
    <recommendedName>
        <fullName evidence="4">TIR domain-containing protein</fullName>
    </recommendedName>
</protein>
<dbReference type="InterPro" id="IPR035897">
    <property type="entry name" value="Toll_tir_struct_dom_sf"/>
</dbReference>
<evidence type="ECO:0000313" key="3">
    <source>
        <dbReference type="Proteomes" id="UP001515480"/>
    </source>
</evidence>
<accession>A0AB34K427</accession>
<feature type="transmembrane region" description="Helical" evidence="1">
    <location>
        <begin position="6"/>
        <end position="29"/>
    </location>
</feature>
<dbReference type="Proteomes" id="UP001515480">
    <property type="component" value="Unassembled WGS sequence"/>
</dbReference>
<dbReference type="Gene3D" id="3.40.50.10140">
    <property type="entry name" value="Toll/interleukin-1 receptor homology (TIR) domain"/>
    <property type="match status" value="1"/>
</dbReference>
<dbReference type="EMBL" id="JBGBPQ010000002">
    <property type="protein sequence ID" value="KAL1528981.1"/>
    <property type="molecule type" value="Genomic_DNA"/>
</dbReference>
<gene>
    <name evidence="2" type="ORF">AB1Y20_010302</name>
</gene>
<organism evidence="2 3">
    <name type="scientific">Prymnesium parvum</name>
    <name type="common">Toxic golden alga</name>
    <dbReference type="NCBI Taxonomy" id="97485"/>
    <lineage>
        <taxon>Eukaryota</taxon>
        <taxon>Haptista</taxon>
        <taxon>Haptophyta</taxon>
        <taxon>Prymnesiophyceae</taxon>
        <taxon>Prymnesiales</taxon>
        <taxon>Prymnesiaceae</taxon>
        <taxon>Prymnesium</taxon>
    </lineage>
</organism>
<sequence>MECDGWRTLALVSTSLLALLLLVAIAWLVRWWKKMISLRKITFPLLRQHTREELWRRGIFTRSMHPPTCSAKPKWKRFACFISHYKAEAGSDARYLSELVTRIIKHRVFLDATDLHDLSLIAEAVSQSDALVCLATPGYFTRPFCLVEILEAYKAGVPAILLTAKSREFDAKDAWLFSTNLRAELHRRAPECLATLHRLATLQSIPFDEYMANLNKAVTHLLENTPKSASFLSYQSSKSCIPMNGRSARFLSFDSNGSHNALVADAQELVENIASATGRHLEWDRRETEMIDLSLGRKARHPLRKASKSFESILLSSRRDSATSECSPVGVAYHFAFDVEAKNVSESIEGLARRMESTTTGHILLTSFETDMKASPDRSTDDMAAALDAWLSSKVGRSKGVLLVQSKRVLRHPIILAEVFYAVRRGIAVSCLHLVGGGYSFVAAQKFLAELSEDSLLKHDEAQGRVVLAWLEKEGVSFPQFKWFLYVTIPNILSIRYSSSQSVHHQTAITLDIREQMQVLKARAAEHARKVEENVNALISLEMTVDAMLSHSAAVRLQAVLRGHTKRYHSAQIVA</sequence>
<reference evidence="2 3" key="1">
    <citation type="journal article" date="2024" name="Science">
        <title>Giant polyketide synthase enzymes in the biosynthesis of giant marine polyether toxins.</title>
        <authorList>
            <person name="Fallon T.R."/>
            <person name="Shende V.V."/>
            <person name="Wierzbicki I.H."/>
            <person name="Pendleton A.L."/>
            <person name="Watervoot N.F."/>
            <person name="Auber R.P."/>
            <person name="Gonzalez D.J."/>
            <person name="Wisecaver J.H."/>
            <person name="Moore B.S."/>
        </authorList>
    </citation>
    <scope>NUCLEOTIDE SEQUENCE [LARGE SCALE GENOMIC DNA]</scope>
    <source>
        <strain evidence="2 3">12B1</strain>
    </source>
</reference>
<keyword evidence="3" id="KW-1185">Reference proteome</keyword>
<name>A0AB34K427_PRYPA</name>
<evidence type="ECO:0000313" key="2">
    <source>
        <dbReference type="EMBL" id="KAL1528981.1"/>
    </source>
</evidence>
<proteinExistence type="predicted"/>
<keyword evidence="1" id="KW-1133">Transmembrane helix</keyword>
<keyword evidence="1" id="KW-0472">Membrane</keyword>
<dbReference type="AlphaFoldDB" id="A0AB34K427"/>